<organism evidence="15 16">
    <name type="scientific">Trichonephila inaurata madagascariensis</name>
    <dbReference type="NCBI Taxonomy" id="2747483"/>
    <lineage>
        <taxon>Eukaryota</taxon>
        <taxon>Metazoa</taxon>
        <taxon>Ecdysozoa</taxon>
        <taxon>Arthropoda</taxon>
        <taxon>Chelicerata</taxon>
        <taxon>Arachnida</taxon>
        <taxon>Araneae</taxon>
        <taxon>Araneomorphae</taxon>
        <taxon>Entelegynae</taxon>
        <taxon>Araneoidea</taxon>
        <taxon>Nephilidae</taxon>
        <taxon>Trichonephila</taxon>
        <taxon>Trichonephila inaurata</taxon>
    </lineage>
</organism>
<dbReference type="PROSITE" id="PS50853">
    <property type="entry name" value="FN3"/>
    <property type="match status" value="1"/>
</dbReference>
<feature type="chain" id="PRO_5036457136" evidence="12">
    <location>
        <begin position="24"/>
        <end position="437"/>
    </location>
</feature>
<evidence type="ECO:0000256" key="3">
    <source>
        <dbReference type="ARBA" id="ARBA00022729"/>
    </source>
</evidence>
<dbReference type="AlphaFoldDB" id="A0A8X7CPJ4"/>
<comment type="subcellular location">
    <subcellularLocation>
        <location evidence="1">Membrane</location>
        <topology evidence="1">Single-pass membrane protein</topology>
    </subcellularLocation>
</comment>
<evidence type="ECO:0000256" key="1">
    <source>
        <dbReference type="ARBA" id="ARBA00004167"/>
    </source>
</evidence>
<keyword evidence="6 11" id="KW-1133">Transmembrane helix</keyword>
<evidence type="ECO:0000256" key="6">
    <source>
        <dbReference type="ARBA" id="ARBA00022989"/>
    </source>
</evidence>
<evidence type="ECO:0000313" key="15">
    <source>
        <dbReference type="EMBL" id="GFY71467.1"/>
    </source>
</evidence>
<dbReference type="InterPro" id="IPR003598">
    <property type="entry name" value="Ig_sub2"/>
</dbReference>
<dbReference type="OrthoDB" id="9355041at2759"/>
<dbReference type="CDD" id="cd00063">
    <property type="entry name" value="FN3"/>
    <property type="match status" value="1"/>
</dbReference>
<dbReference type="PROSITE" id="PS50835">
    <property type="entry name" value="IG_LIKE"/>
    <property type="match status" value="3"/>
</dbReference>
<dbReference type="InterPro" id="IPR007110">
    <property type="entry name" value="Ig-like_dom"/>
</dbReference>
<dbReference type="PANTHER" id="PTHR45080:SF27">
    <property type="entry name" value="NEURAL CELL ADHESION MOLECULE 1-LIKE"/>
    <property type="match status" value="1"/>
</dbReference>
<evidence type="ECO:0000256" key="2">
    <source>
        <dbReference type="ARBA" id="ARBA00022692"/>
    </source>
</evidence>
<dbReference type="Pfam" id="PF07679">
    <property type="entry name" value="I-set"/>
    <property type="match status" value="2"/>
</dbReference>
<dbReference type="InterPro" id="IPR036179">
    <property type="entry name" value="Ig-like_dom_sf"/>
</dbReference>
<reference evidence="15" key="1">
    <citation type="submission" date="2020-08" db="EMBL/GenBank/DDBJ databases">
        <title>Multicomponent nature underlies the extraordinary mechanical properties of spider dragline silk.</title>
        <authorList>
            <person name="Kono N."/>
            <person name="Nakamura H."/>
            <person name="Mori M."/>
            <person name="Yoshida Y."/>
            <person name="Ohtoshi R."/>
            <person name="Malay A.D."/>
            <person name="Moran D.A.P."/>
            <person name="Tomita M."/>
            <person name="Numata K."/>
            <person name="Arakawa K."/>
        </authorList>
    </citation>
    <scope>NUCLEOTIDE SEQUENCE</scope>
</reference>
<evidence type="ECO:0000256" key="8">
    <source>
        <dbReference type="ARBA" id="ARBA00023157"/>
    </source>
</evidence>
<gene>
    <name evidence="15" type="primary">Fas2</name>
    <name evidence="15" type="ORF">TNIN_489511</name>
</gene>
<dbReference type="GO" id="GO:0007156">
    <property type="term" value="P:homophilic cell adhesion via plasma membrane adhesion molecules"/>
    <property type="evidence" value="ECO:0007669"/>
    <property type="project" value="TreeGrafter"/>
</dbReference>
<keyword evidence="7 11" id="KW-0472">Membrane</keyword>
<proteinExistence type="predicted"/>
<feature type="domain" description="Ig-like" evidence="13">
    <location>
        <begin position="215"/>
        <end position="301"/>
    </location>
</feature>
<dbReference type="InterPro" id="IPR003961">
    <property type="entry name" value="FN3_dom"/>
</dbReference>
<accession>A0A8X7CPJ4</accession>
<keyword evidence="16" id="KW-1185">Reference proteome</keyword>
<feature type="domain" description="Fibronectin type-III" evidence="14">
    <location>
        <begin position="309"/>
        <end position="408"/>
    </location>
</feature>
<evidence type="ECO:0000259" key="13">
    <source>
        <dbReference type="PROSITE" id="PS50835"/>
    </source>
</evidence>
<dbReference type="PRINTS" id="PR01838">
    <property type="entry name" value="NCAMFAMILY"/>
</dbReference>
<dbReference type="InterPro" id="IPR003599">
    <property type="entry name" value="Ig_sub"/>
</dbReference>
<feature type="transmembrane region" description="Helical" evidence="11">
    <location>
        <begin position="413"/>
        <end position="436"/>
    </location>
</feature>
<evidence type="ECO:0000313" key="16">
    <source>
        <dbReference type="Proteomes" id="UP000886998"/>
    </source>
</evidence>
<evidence type="ECO:0000256" key="12">
    <source>
        <dbReference type="SAM" id="SignalP"/>
    </source>
</evidence>
<name>A0A8X7CPJ4_9ARAC</name>
<feature type="domain" description="Ig-like" evidence="13">
    <location>
        <begin position="24"/>
        <end position="115"/>
    </location>
</feature>
<dbReference type="SUPFAM" id="SSF49265">
    <property type="entry name" value="Fibronectin type III"/>
    <property type="match status" value="1"/>
</dbReference>
<protein>
    <submittedName>
        <fullName evidence="15">Fasciclin-2</fullName>
    </submittedName>
</protein>
<keyword evidence="10" id="KW-0393">Immunoglobulin domain</keyword>
<dbReference type="SMART" id="SM00409">
    <property type="entry name" value="IG"/>
    <property type="match status" value="3"/>
</dbReference>
<dbReference type="GO" id="GO:0008046">
    <property type="term" value="F:axon guidance receptor activity"/>
    <property type="evidence" value="ECO:0007669"/>
    <property type="project" value="TreeGrafter"/>
</dbReference>
<evidence type="ECO:0000256" key="5">
    <source>
        <dbReference type="ARBA" id="ARBA00022889"/>
    </source>
</evidence>
<dbReference type="InterPro" id="IPR013098">
    <property type="entry name" value="Ig_I-set"/>
</dbReference>
<dbReference type="InterPro" id="IPR036116">
    <property type="entry name" value="FN3_sf"/>
</dbReference>
<dbReference type="CDD" id="cd00096">
    <property type="entry name" value="Ig"/>
    <property type="match status" value="2"/>
</dbReference>
<evidence type="ECO:0000256" key="7">
    <source>
        <dbReference type="ARBA" id="ARBA00023136"/>
    </source>
</evidence>
<feature type="signal peptide" evidence="12">
    <location>
        <begin position="1"/>
        <end position="23"/>
    </location>
</feature>
<evidence type="ECO:0000259" key="14">
    <source>
        <dbReference type="PROSITE" id="PS50853"/>
    </source>
</evidence>
<keyword evidence="9" id="KW-0325">Glycoprotein</keyword>
<sequence>MDLSAGISFSFLITIILCSYSQSSQLYLQPVKNDHAYFTGDKFFVTCFTTEDNIEKLTWTDFESNPISTNDGRIHAEPAEGDQVGLRLVFTNVETEDAGTYTCSDDQDSVSFDLTVYRAVSFSDTPSVQHAPEGDTGVVLCNVKSDPKPVVNWYFEGTKISEDKKYSIHPDNHSLKIHDLTRNDAGEYKCKAFVFTHLSSQIKDFDIKLHVQYVPEIIGEQRISTYASVGSKKNLTCTVTGDPIPIFQWLHDEMIIHNNTKNFVIYSTENTSVLQMHIDNEDRFGEYICRASNPLGEKEVVIELKEGDPPSAPELSVIGQDQVTVKLNIKAHEDDDVEDELRVVGFKVEYILASESWNSALSQEFKIGGPYELKNMSYNTDYIFRAAAHNAAGYGNYSGPVEYKTQDLQKAPVISSSSTVFTLSSLLFVSMLLFVLL</sequence>
<dbReference type="GO" id="GO:0030424">
    <property type="term" value="C:axon"/>
    <property type="evidence" value="ECO:0007669"/>
    <property type="project" value="TreeGrafter"/>
</dbReference>
<dbReference type="GO" id="GO:0043025">
    <property type="term" value="C:neuronal cell body"/>
    <property type="evidence" value="ECO:0007669"/>
    <property type="project" value="TreeGrafter"/>
</dbReference>
<dbReference type="SMART" id="SM00408">
    <property type="entry name" value="IGc2"/>
    <property type="match status" value="3"/>
</dbReference>
<dbReference type="GO" id="GO:0005886">
    <property type="term" value="C:plasma membrane"/>
    <property type="evidence" value="ECO:0007669"/>
    <property type="project" value="TreeGrafter"/>
</dbReference>
<dbReference type="InterPro" id="IPR013783">
    <property type="entry name" value="Ig-like_fold"/>
</dbReference>
<evidence type="ECO:0000256" key="9">
    <source>
        <dbReference type="ARBA" id="ARBA00023180"/>
    </source>
</evidence>
<dbReference type="GO" id="GO:0050808">
    <property type="term" value="P:synapse organization"/>
    <property type="evidence" value="ECO:0007669"/>
    <property type="project" value="TreeGrafter"/>
</dbReference>
<evidence type="ECO:0000256" key="4">
    <source>
        <dbReference type="ARBA" id="ARBA00022737"/>
    </source>
</evidence>
<feature type="domain" description="Ig-like" evidence="13">
    <location>
        <begin position="120"/>
        <end position="192"/>
    </location>
</feature>
<evidence type="ECO:0000256" key="10">
    <source>
        <dbReference type="ARBA" id="ARBA00023319"/>
    </source>
</evidence>
<keyword evidence="4" id="KW-0677">Repeat</keyword>
<dbReference type="Proteomes" id="UP000886998">
    <property type="component" value="Unassembled WGS sequence"/>
</dbReference>
<dbReference type="InterPro" id="IPR009138">
    <property type="entry name" value="Neural_cell_adh"/>
</dbReference>
<dbReference type="PANTHER" id="PTHR45080">
    <property type="entry name" value="CONTACTIN 5"/>
    <property type="match status" value="1"/>
</dbReference>
<keyword evidence="5" id="KW-0130">Cell adhesion</keyword>
<keyword evidence="2 11" id="KW-0812">Transmembrane</keyword>
<keyword evidence="3 12" id="KW-0732">Signal</keyword>
<evidence type="ECO:0000256" key="11">
    <source>
        <dbReference type="SAM" id="Phobius"/>
    </source>
</evidence>
<dbReference type="InterPro" id="IPR050958">
    <property type="entry name" value="Cell_Adh-Cytoskel_Orgn"/>
</dbReference>
<comment type="caution">
    <text evidence="15">The sequence shown here is derived from an EMBL/GenBank/DDBJ whole genome shotgun (WGS) entry which is preliminary data.</text>
</comment>
<dbReference type="Gene3D" id="2.60.40.10">
    <property type="entry name" value="Immunoglobulins"/>
    <property type="match status" value="4"/>
</dbReference>
<dbReference type="SUPFAM" id="SSF48726">
    <property type="entry name" value="Immunoglobulin"/>
    <property type="match status" value="3"/>
</dbReference>
<dbReference type="EMBL" id="BMAV01018840">
    <property type="protein sequence ID" value="GFY71467.1"/>
    <property type="molecule type" value="Genomic_DNA"/>
</dbReference>
<keyword evidence="8" id="KW-1015">Disulfide bond</keyword>